<name>D0L305_GORB4</name>
<reference evidence="2" key="1">
    <citation type="submission" date="2009-10" db="EMBL/GenBank/DDBJ databases">
        <title>The complete chromosome of Gordonia bronchialis DSM 43247.</title>
        <authorList>
            <consortium name="US DOE Joint Genome Institute (JGI-PGF)"/>
            <person name="Lucas S."/>
            <person name="Copeland A."/>
            <person name="Lapidus A."/>
            <person name="Glavina del Rio T."/>
            <person name="Dalin E."/>
            <person name="Tice H."/>
            <person name="Bruce D."/>
            <person name="Goodwin L."/>
            <person name="Pitluck S."/>
            <person name="Kyrpides N."/>
            <person name="Mavromatis K."/>
            <person name="Ivanova N."/>
            <person name="Ovchinnikova G."/>
            <person name="Saunders E."/>
            <person name="Brettin T."/>
            <person name="Detter J.C."/>
            <person name="Han C."/>
            <person name="Larimer F."/>
            <person name="Land M."/>
            <person name="Hauser L."/>
            <person name="Markowitz V."/>
            <person name="Cheng J.-F."/>
            <person name="Hugenholtz P."/>
            <person name="Woyke T."/>
            <person name="Wu D."/>
            <person name="Jando M."/>
            <person name="Schneider S."/>
            <person name="Goeker M."/>
            <person name="Klenk H.-P."/>
            <person name="Eisen J.A."/>
        </authorList>
    </citation>
    <scope>NUCLEOTIDE SEQUENCE [LARGE SCALE GENOMIC DNA]</scope>
    <source>
        <strain evidence="2">ATCC 25592 / DSM 43247 / BCRC 13721 / JCM 3198 / KCTC 3076 / NBRC 16047 / NCTC 10667</strain>
    </source>
</reference>
<evidence type="ECO:0000313" key="2">
    <source>
        <dbReference type="Proteomes" id="UP000001219"/>
    </source>
</evidence>
<gene>
    <name evidence="1" type="ordered locus">Gbro_0816</name>
</gene>
<dbReference type="STRING" id="526226.Gbro_0816"/>
<keyword evidence="2" id="KW-1185">Reference proteome</keyword>
<dbReference type="EMBL" id="CP001802">
    <property type="protein sequence ID" value="ACY20130.1"/>
    <property type="molecule type" value="Genomic_DNA"/>
</dbReference>
<dbReference type="OrthoDB" id="134501at2"/>
<dbReference type="HOGENOM" id="CLU_1473204_0_0_11"/>
<evidence type="ECO:0000313" key="1">
    <source>
        <dbReference type="EMBL" id="ACY20130.1"/>
    </source>
</evidence>
<dbReference type="eggNOG" id="COG2319">
    <property type="taxonomic scope" value="Bacteria"/>
</dbReference>
<dbReference type="Gene3D" id="2.130.10.10">
    <property type="entry name" value="YVTN repeat-like/Quinoprotein amine dehydrogenase"/>
    <property type="match status" value="1"/>
</dbReference>
<dbReference type="KEGG" id="gbr:Gbro_0816"/>
<dbReference type="AlphaFoldDB" id="D0L305"/>
<dbReference type="Proteomes" id="UP000001219">
    <property type="component" value="Chromosome"/>
</dbReference>
<reference evidence="1 2" key="2">
    <citation type="journal article" date="2010" name="Stand. Genomic Sci.">
        <title>Complete genome sequence of Gordonia bronchialis type strain (3410).</title>
        <authorList>
            <person name="Ivanova N."/>
            <person name="Sikorski J."/>
            <person name="Jando M."/>
            <person name="Lapidus A."/>
            <person name="Nolan M."/>
            <person name="Lucas S."/>
            <person name="Del Rio T.G."/>
            <person name="Tice H."/>
            <person name="Copeland A."/>
            <person name="Cheng J.F."/>
            <person name="Chen F."/>
            <person name="Bruce D."/>
            <person name="Goodwin L."/>
            <person name="Pitluck S."/>
            <person name="Mavromatis K."/>
            <person name="Ovchinnikova G."/>
            <person name="Pati A."/>
            <person name="Chen A."/>
            <person name="Palaniappan K."/>
            <person name="Land M."/>
            <person name="Hauser L."/>
            <person name="Chang Y.J."/>
            <person name="Jeffries C.D."/>
            <person name="Chain P."/>
            <person name="Saunders E."/>
            <person name="Han C."/>
            <person name="Detter J.C."/>
            <person name="Brettin T."/>
            <person name="Rohde M."/>
            <person name="Goker M."/>
            <person name="Bristow J."/>
            <person name="Eisen J.A."/>
            <person name="Markowitz V."/>
            <person name="Hugenholtz P."/>
            <person name="Klenk H.P."/>
            <person name="Kyrpides N.C."/>
        </authorList>
    </citation>
    <scope>NUCLEOTIDE SEQUENCE [LARGE SCALE GENOMIC DNA]</scope>
    <source>
        <strain evidence="2">ATCC 25592 / DSM 43247 / BCRC 13721 / JCM 3198 / KCTC 3076 / NBRC 16047 / NCTC 10667</strain>
    </source>
</reference>
<organism evidence="1 2">
    <name type="scientific">Gordonia bronchialis (strain ATCC 25592 / DSM 43247 / BCRC 13721 / JCM 3198 / KCTC 3076 / NBRC 16047 / NCTC 10667)</name>
    <name type="common">Rhodococcus bronchialis</name>
    <dbReference type="NCBI Taxonomy" id="526226"/>
    <lineage>
        <taxon>Bacteria</taxon>
        <taxon>Bacillati</taxon>
        <taxon>Actinomycetota</taxon>
        <taxon>Actinomycetes</taxon>
        <taxon>Mycobacteriales</taxon>
        <taxon>Gordoniaceae</taxon>
        <taxon>Gordonia</taxon>
    </lineage>
</organism>
<dbReference type="SUPFAM" id="SSF50978">
    <property type="entry name" value="WD40 repeat-like"/>
    <property type="match status" value="1"/>
</dbReference>
<dbReference type="InterPro" id="IPR036322">
    <property type="entry name" value="WD40_repeat_dom_sf"/>
</dbReference>
<protein>
    <submittedName>
        <fullName evidence="1">Uncharacterized protein</fullName>
    </submittedName>
</protein>
<accession>D0L305</accession>
<sequence>MTSDDKRVYLYDLRRPGPDPIAVISDDAPVTQAVFADGGQVLVVGARDLSTWNLNGGGRPTQIDRRPEMHVSTLSLAPSRVIVGTATHELLSIAVTTDGRIADPQAVRPLLATTDSTTTWQFPARTTTDDVILTGGDTTGAIYLQTLRVDDARAWICGTTPPLRPAQRQAYLPHTEIGADCSD</sequence>
<dbReference type="InterPro" id="IPR015943">
    <property type="entry name" value="WD40/YVTN_repeat-like_dom_sf"/>
</dbReference>
<proteinExistence type="predicted"/>